<dbReference type="PaxDb" id="3055-EDP04071"/>
<evidence type="ECO:0000313" key="4">
    <source>
        <dbReference type="Proteomes" id="UP000006906"/>
    </source>
</evidence>
<gene>
    <name evidence="3" type="ORF">CHLRE_07g350050v5</name>
</gene>
<evidence type="ECO:0000256" key="2">
    <source>
        <dbReference type="SAM" id="Phobius"/>
    </source>
</evidence>
<dbReference type="PANTHER" id="PTHR31595">
    <property type="entry name" value="LONG-CHAIN-ALCOHOL O-FATTY-ACYLTRANSFERASE 3-RELATED"/>
    <property type="match status" value="1"/>
</dbReference>
<dbReference type="PANTHER" id="PTHR31595:SF57">
    <property type="entry name" value="OS04G0481900 PROTEIN"/>
    <property type="match status" value="1"/>
</dbReference>
<dbReference type="EMBL" id="CM008968">
    <property type="protein sequence ID" value="PNW81296.1"/>
    <property type="molecule type" value="Genomic_DNA"/>
</dbReference>
<evidence type="ECO:0008006" key="5">
    <source>
        <dbReference type="Google" id="ProtNLM"/>
    </source>
</evidence>
<feature type="transmembrane region" description="Helical" evidence="2">
    <location>
        <begin position="360"/>
        <end position="383"/>
    </location>
</feature>
<sequence>MAERLIVLQTGIASAGARLAVLHLAFLVAAVWLKYVVGRIKPGGARLALAAPILMCSVAGPWMFDGTEEVLPRLSTLFIFSWLCTFKVLAFCIGRAPLREDMTVAQLAAIMMLPVFPKPESRSKEGPEGRLHDTAGSGAALAGRWVAKLVLLGLVVWLINSYGDDMHGAARHYLYAFGMYAFVGFLMDGPGAVAVEALGLQLVPTFDAPWLSTSLADFWGRRWNITTSSVLRTLVYDPIAEGRLLPDPAVAATGAAATGTGLTSGVNSRAASTAQLPGASAPEPADDTNADTDADTPNVNAKVRTDSAGPAAAATPKARVAQDGPTERRQAGGSSSGAAGGSSSRGAVGRPSMLRRQLGLHASFLVSGLVHEYLAWSITHIGWHWKWTLFFYMQAPLMTLEGLARRAWRRAGLPPPPRLLANLATVVVLEVMAYPLFFGFVETDTDLARRVVAAVSRNYQAALEPLRPLLAGAAAAALAGPGGAADASRQQQQEL</sequence>
<reference evidence="3 4" key="1">
    <citation type="journal article" date="2007" name="Science">
        <title>The Chlamydomonas genome reveals the evolution of key animal and plant functions.</title>
        <authorList>
            <person name="Merchant S.S."/>
            <person name="Prochnik S.E."/>
            <person name="Vallon O."/>
            <person name="Harris E.H."/>
            <person name="Karpowicz S.J."/>
            <person name="Witman G.B."/>
            <person name="Terry A."/>
            <person name="Salamov A."/>
            <person name="Fritz-Laylin L.K."/>
            <person name="Marechal-Drouard L."/>
            <person name="Marshall W.F."/>
            <person name="Qu L.H."/>
            <person name="Nelson D.R."/>
            <person name="Sanderfoot A.A."/>
            <person name="Spalding M.H."/>
            <person name="Kapitonov V.V."/>
            <person name="Ren Q."/>
            <person name="Ferris P."/>
            <person name="Lindquist E."/>
            <person name="Shapiro H."/>
            <person name="Lucas S.M."/>
            <person name="Grimwood J."/>
            <person name="Schmutz J."/>
            <person name="Cardol P."/>
            <person name="Cerutti H."/>
            <person name="Chanfreau G."/>
            <person name="Chen C.L."/>
            <person name="Cognat V."/>
            <person name="Croft M.T."/>
            <person name="Dent R."/>
            <person name="Dutcher S."/>
            <person name="Fernandez E."/>
            <person name="Fukuzawa H."/>
            <person name="Gonzalez-Ballester D."/>
            <person name="Gonzalez-Halphen D."/>
            <person name="Hallmann A."/>
            <person name="Hanikenne M."/>
            <person name="Hippler M."/>
            <person name="Inwood W."/>
            <person name="Jabbari K."/>
            <person name="Kalanon M."/>
            <person name="Kuras R."/>
            <person name="Lefebvre P.A."/>
            <person name="Lemaire S.D."/>
            <person name="Lobanov A.V."/>
            <person name="Lohr M."/>
            <person name="Manuell A."/>
            <person name="Meier I."/>
            <person name="Mets L."/>
            <person name="Mittag M."/>
            <person name="Mittelmeier T."/>
            <person name="Moroney J.V."/>
            <person name="Moseley J."/>
            <person name="Napoli C."/>
            <person name="Nedelcu A.M."/>
            <person name="Niyogi K."/>
            <person name="Novoselov S.V."/>
            <person name="Paulsen I.T."/>
            <person name="Pazour G."/>
            <person name="Purton S."/>
            <person name="Ral J.P."/>
            <person name="Riano-Pachon D.M."/>
            <person name="Riekhof W."/>
            <person name="Rymarquis L."/>
            <person name="Schroda M."/>
            <person name="Stern D."/>
            <person name="Umen J."/>
            <person name="Willows R."/>
            <person name="Wilson N."/>
            <person name="Zimmer S.L."/>
            <person name="Allmer J."/>
            <person name="Balk J."/>
            <person name="Bisova K."/>
            <person name="Chen C.J."/>
            <person name="Elias M."/>
            <person name="Gendler K."/>
            <person name="Hauser C."/>
            <person name="Lamb M.R."/>
            <person name="Ledford H."/>
            <person name="Long J.C."/>
            <person name="Minagawa J."/>
            <person name="Page M.D."/>
            <person name="Pan J."/>
            <person name="Pootakham W."/>
            <person name="Roje S."/>
            <person name="Rose A."/>
            <person name="Stahlberg E."/>
            <person name="Terauchi A.M."/>
            <person name="Yang P."/>
            <person name="Ball S."/>
            <person name="Bowler C."/>
            <person name="Dieckmann C.L."/>
            <person name="Gladyshev V.N."/>
            <person name="Green P."/>
            <person name="Jorgensen R."/>
            <person name="Mayfield S."/>
            <person name="Mueller-Roeber B."/>
            <person name="Rajamani S."/>
            <person name="Sayre R.T."/>
            <person name="Brokstein P."/>
            <person name="Dubchak I."/>
            <person name="Goodstein D."/>
            <person name="Hornick L."/>
            <person name="Huang Y.W."/>
            <person name="Jhaveri J."/>
            <person name="Luo Y."/>
            <person name="Martinez D."/>
            <person name="Ngau W.C."/>
            <person name="Otillar B."/>
            <person name="Poliakov A."/>
            <person name="Porter A."/>
            <person name="Szajkowski L."/>
            <person name="Werner G."/>
            <person name="Zhou K."/>
            <person name="Grigoriev I.V."/>
            <person name="Rokhsar D.S."/>
            <person name="Grossman A.R."/>
        </authorList>
    </citation>
    <scope>NUCLEOTIDE SEQUENCE [LARGE SCALE GENOMIC DNA]</scope>
    <source>
        <strain evidence="4">CC-503</strain>
    </source>
</reference>
<accession>A0A2K3DL79</accession>
<dbReference type="KEGG" id="cre:CHLRE_07g350050v5"/>
<dbReference type="GO" id="GO:0006629">
    <property type="term" value="P:lipid metabolic process"/>
    <property type="evidence" value="ECO:0007669"/>
    <property type="project" value="InterPro"/>
</dbReference>
<feature type="transmembrane region" description="Helical" evidence="2">
    <location>
        <begin position="145"/>
        <end position="162"/>
    </location>
</feature>
<feature type="transmembrane region" description="Helical" evidence="2">
    <location>
        <begin position="70"/>
        <end position="93"/>
    </location>
</feature>
<keyword evidence="4" id="KW-1185">Reference proteome</keyword>
<keyword evidence="2" id="KW-0812">Transmembrane</keyword>
<evidence type="ECO:0000256" key="1">
    <source>
        <dbReference type="SAM" id="MobiDB-lite"/>
    </source>
</evidence>
<keyword evidence="2" id="KW-0472">Membrane</keyword>
<dbReference type="Proteomes" id="UP000006906">
    <property type="component" value="Chromosome 7"/>
</dbReference>
<feature type="transmembrane region" description="Helical" evidence="2">
    <location>
        <begin position="420"/>
        <end position="441"/>
    </location>
</feature>
<feature type="region of interest" description="Disordered" evidence="1">
    <location>
        <begin position="261"/>
        <end position="348"/>
    </location>
</feature>
<feature type="transmembrane region" description="Helical" evidence="2">
    <location>
        <begin position="174"/>
        <end position="195"/>
    </location>
</feature>
<feature type="compositionally biased region" description="Low complexity" evidence="1">
    <location>
        <begin position="308"/>
        <end position="321"/>
    </location>
</feature>
<dbReference type="RefSeq" id="XP_042923110.1">
    <property type="nucleotide sequence ID" value="XM_043064542.1"/>
</dbReference>
<feature type="compositionally biased region" description="Acidic residues" evidence="1">
    <location>
        <begin position="284"/>
        <end position="294"/>
    </location>
</feature>
<dbReference type="InterPro" id="IPR044851">
    <property type="entry name" value="Wax_synthase"/>
</dbReference>
<feature type="transmembrane region" description="Helical" evidence="2">
    <location>
        <begin position="45"/>
        <end position="64"/>
    </location>
</feature>
<dbReference type="AlphaFoldDB" id="A0A2K3DL79"/>
<dbReference type="OrthoDB" id="548170at2759"/>
<evidence type="ECO:0000313" key="3">
    <source>
        <dbReference type="EMBL" id="PNW81296.1"/>
    </source>
</evidence>
<dbReference type="STRING" id="3055.A0A2K3DL79"/>
<feature type="compositionally biased region" description="Polar residues" evidence="1">
    <location>
        <begin position="266"/>
        <end position="275"/>
    </location>
</feature>
<protein>
    <recommendedName>
        <fullName evidence="5">Wax synthase domain-containing protein</fullName>
    </recommendedName>
</protein>
<organism evidence="3 4">
    <name type="scientific">Chlamydomonas reinhardtii</name>
    <name type="common">Chlamydomonas smithii</name>
    <dbReference type="NCBI Taxonomy" id="3055"/>
    <lineage>
        <taxon>Eukaryota</taxon>
        <taxon>Viridiplantae</taxon>
        <taxon>Chlorophyta</taxon>
        <taxon>core chlorophytes</taxon>
        <taxon>Chlorophyceae</taxon>
        <taxon>CS clade</taxon>
        <taxon>Chlamydomonadales</taxon>
        <taxon>Chlamydomonadaceae</taxon>
        <taxon>Chlamydomonas</taxon>
    </lineage>
</organism>
<dbReference type="ExpressionAtlas" id="A0A2K3DL79">
    <property type="expression patterns" value="baseline"/>
</dbReference>
<feature type="transmembrane region" description="Helical" evidence="2">
    <location>
        <begin position="12"/>
        <end position="33"/>
    </location>
</feature>
<dbReference type="InParanoid" id="A0A2K3DL79"/>
<name>A0A2K3DL79_CHLRE</name>
<dbReference type="Gramene" id="PNW81296">
    <property type="protein sequence ID" value="PNW81296"/>
    <property type="gene ID" value="CHLRE_07g350050v5"/>
</dbReference>
<keyword evidence="2" id="KW-1133">Transmembrane helix</keyword>
<proteinExistence type="predicted"/>
<dbReference type="GO" id="GO:0008374">
    <property type="term" value="F:O-acyltransferase activity"/>
    <property type="evidence" value="ECO:0007669"/>
    <property type="project" value="InterPro"/>
</dbReference>
<dbReference type="GeneID" id="5718176"/>